<keyword evidence="10 15" id="KW-0805">Transcription regulation</keyword>
<evidence type="ECO:0000256" key="1">
    <source>
        <dbReference type="ARBA" id="ARBA00003482"/>
    </source>
</evidence>
<dbReference type="Proteomes" id="UP001273209">
    <property type="component" value="Unassembled WGS sequence"/>
</dbReference>
<evidence type="ECO:0000256" key="7">
    <source>
        <dbReference type="ARBA" id="ARBA00022691"/>
    </source>
</evidence>
<dbReference type="PIRSF" id="PIRSF017570">
    <property type="entry name" value="Histone_H3-K79_MeTrfase"/>
    <property type="match status" value="1"/>
</dbReference>
<dbReference type="PANTHER" id="PTHR21451">
    <property type="entry name" value="HISTONE H3 METHYLTRANSFERASE"/>
    <property type="match status" value="1"/>
</dbReference>
<evidence type="ECO:0000313" key="19">
    <source>
        <dbReference type="EMBL" id="KAK4085524.1"/>
    </source>
</evidence>
<dbReference type="GO" id="GO:0031509">
    <property type="term" value="P:subtelomeric heterochromatin formation"/>
    <property type="evidence" value="ECO:0007669"/>
    <property type="project" value="InterPro"/>
</dbReference>
<feature type="compositionally biased region" description="Basic and acidic residues" evidence="17">
    <location>
        <begin position="134"/>
        <end position="145"/>
    </location>
</feature>
<dbReference type="GO" id="GO:0000077">
    <property type="term" value="P:DNA damage checkpoint signaling"/>
    <property type="evidence" value="ECO:0007669"/>
    <property type="project" value="InterPro"/>
</dbReference>
<dbReference type="GO" id="GO:0000786">
    <property type="term" value="C:nucleosome"/>
    <property type="evidence" value="ECO:0007669"/>
    <property type="project" value="InterPro"/>
</dbReference>
<comment type="caution">
    <text evidence="19">The sequence shown here is derived from an EMBL/GenBank/DDBJ whole genome shotgun (WGS) entry which is preliminary data.</text>
</comment>
<dbReference type="PANTHER" id="PTHR21451:SF0">
    <property type="entry name" value="HISTONE-LYSINE N-METHYLTRANSFERASE, H3 LYSINE-79 SPECIFIC"/>
    <property type="match status" value="1"/>
</dbReference>
<dbReference type="InterPro" id="IPR029063">
    <property type="entry name" value="SAM-dependent_MTases_sf"/>
</dbReference>
<evidence type="ECO:0000256" key="17">
    <source>
        <dbReference type="SAM" id="MobiDB-lite"/>
    </source>
</evidence>
<dbReference type="GeneID" id="87919526"/>
<dbReference type="GO" id="GO:0042393">
    <property type="term" value="F:histone binding"/>
    <property type="evidence" value="ECO:0007669"/>
    <property type="project" value="InterPro"/>
</dbReference>
<organism evidence="19 20">
    <name type="scientific">Trichoderma aggressivum f. europaeum</name>
    <dbReference type="NCBI Taxonomy" id="173218"/>
    <lineage>
        <taxon>Eukaryota</taxon>
        <taxon>Fungi</taxon>
        <taxon>Dikarya</taxon>
        <taxon>Ascomycota</taxon>
        <taxon>Pezizomycotina</taxon>
        <taxon>Sordariomycetes</taxon>
        <taxon>Hypocreomycetidae</taxon>
        <taxon>Hypocreales</taxon>
        <taxon>Hypocreaceae</taxon>
        <taxon>Trichoderma</taxon>
    </lineage>
</organism>
<evidence type="ECO:0000256" key="4">
    <source>
        <dbReference type="ARBA" id="ARBA00020987"/>
    </source>
</evidence>
<evidence type="ECO:0000256" key="14">
    <source>
        <dbReference type="ARBA" id="ARBA00047770"/>
    </source>
</evidence>
<keyword evidence="12 15" id="KW-0539">Nucleus</keyword>
<evidence type="ECO:0000256" key="16">
    <source>
        <dbReference type="PIRSR" id="PIRSR017570-1"/>
    </source>
</evidence>
<evidence type="ECO:0000256" key="2">
    <source>
        <dbReference type="ARBA" id="ARBA00004123"/>
    </source>
</evidence>
<dbReference type="PROSITE" id="PS51569">
    <property type="entry name" value="DOT1"/>
    <property type="match status" value="1"/>
</dbReference>
<evidence type="ECO:0000259" key="18">
    <source>
        <dbReference type="PROSITE" id="PS51569"/>
    </source>
</evidence>
<feature type="binding site" evidence="16">
    <location>
        <begin position="355"/>
        <end position="358"/>
    </location>
    <ligand>
        <name>S-adenosyl-L-methionine</name>
        <dbReference type="ChEBI" id="CHEBI:59789"/>
    </ligand>
</feature>
<dbReference type="FunFam" id="3.40.50.150:FF:000033">
    <property type="entry name" value="Histone-lysine N-methyltransferase, H3 lysine-79 specific"/>
    <property type="match status" value="1"/>
</dbReference>
<feature type="binding site" evidence="16">
    <location>
        <begin position="441"/>
        <end position="442"/>
    </location>
    <ligand>
        <name>S-adenosyl-L-methionine</name>
        <dbReference type="ChEBI" id="CHEBI:59789"/>
    </ligand>
</feature>
<dbReference type="Gene3D" id="1.10.260.170">
    <property type="match status" value="1"/>
</dbReference>
<evidence type="ECO:0000256" key="13">
    <source>
        <dbReference type="ARBA" id="ARBA00029821"/>
    </source>
</evidence>
<dbReference type="GO" id="GO:0006281">
    <property type="term" value="P:DNA repair"/>
    <property type="evidence" value="ECO:0007669"/>
    <property type="project" value="InterPro"/>
</dbReference>
<gene>
    <name evidence="19" type="ORF">Triagg1_514</name>
</gene>
<dbReference type="GO" id="GO:0140956">
    <property type="term" value="F:histone H3K79 trimethyltransferase activity"/>
    <property type="evidence" value="ECO:0007669"/>
    <property type="project" value="UniProtKB-EC"/>
</dbReference>
<reference evidence="19" key="1">
    <citation type="submission" date="2023-11" db="EMBL/GenBank/DDBJ databases">
        <title>The genome sequences of three competitors of mushroom-forming fungi.</title>
        <authorList>
            <person name="Beijen E."/>
            <person name="Ohm R.A."/>
        </authorList>
    </citation>
    <scope>NUCLEOTIDE SEQUENCE</scope>
    <source>
        <strain evidence="19">CBS 100526</strain>
    </source>
</reference>
<feature type="region of interest" description="Disordered" evidence="17">
    <location>
        <begin position="1"/>
        <end position="145"/>
    </location>
</feature>
<feature type="domain" description="DOT1" evidence="18">
    <location>
        <begin position="228"/>
        <end position="537"/>
    </location>
</feature>
<keyword evidence="6 15" id="KW-0808">Transferase</keyword>
<dbReference type="InterPro" id="IPR030445">
    <property type="entry name" value="H3-K79_meTrfase"/>
</dbReference>
<evidence type="ECO:0000256" key="12">
    <source>
        <dbReference type="ARBA" id="ARBA00023242"/>
    </source>
</evidence>
<dbReference type="CDD" id="cd02440">
    <property type="entry name" value="AdoMet_MTases"/>
    <property type="match status" value="1"/>
</dbReference>
<dbReference type="Pfam" id="PF08123">
    <property type="entry name" value="DOT1"/>
    <property type="match status" value="1"/>
</dbReference>
<sequence>MPLLSGKGNKFKVDPPKIRIEKVTIERPAPPKPKPKPASRPALSSSARSSPVPRLSPKAPSASAASSASSRAKSSSPYPSSADERRLDLQRKRKAVSASQRRSPASDRIEFDKDSDAEDDGWMDLDSHKRQRKATSESKSVDSNRKLKNARAFERKDERLQFIHAVDVASLEHKCVPIMGASKEDVAIELQYPTLQRREKSVNSHRISPRLKPRGPSPHPSRMLRLFRRFELVWGKDKIDAVEASIRIVRLVAETYLTDVEAEPFTNQTNGFIRRLEKASNRNIQDLAGFKAALREYNETLLALVEDGVVAKNLENLHQLPPHLAAFILDQIYDRTVAPKVELLSKYENGTDFVYGELLHPFITKLLVEQCNMTSDQVFVDLGSGVGNVVLQAALEVGCESWGCEMMENASNLAEAQEKEFHARCQLWGLKTGEVHIERGDFRKNASIHDALKRADVVLVNNKAFTSQLNEDLIRMFLDLKSGCKIISLKSFVADSKSSHNINDVGSTILEVEECTYPEGYVSWTNAGGQYYISTRK</sequence>
<dbReference type="SUPFAM" id="SSF53335">
    <property type="entry name" value="S-adenosyl-L-methionine-dependent methyltransferases"/>
    <property type="match status" value="1"/>
</dbReference>
<evidence type="ECO:0000256" key="11">
    <source>
        <dbReference type="ARBA" id="ARBA00023163"/>
    </source>
</evidence>
<protein>
    <recommendedName>
        <fullName evidence="4 15">Histone-lysine N-methyltransferase, H3 lysine-79 specific</fullName>
        <ecNumber evidence="3 15">2.1.1.360</ecNumber>
    </recommendedName>
    <alternativeName>
        <fullName evidence="13 15">Histone H3-K79 methyltransferase</fullName>
    </alternativeName>
</protein>
<dbReference type="GO" id="GO:0032259">
    <property type="term" value="P:methylation"/>
    <property type="evidence" value="ECO:0007669"/>
    <property type="project" value="UniProtKB-KW"/>
</dbReference>
<name>A0AAE1M5A4_9HYPO</name>
<keyword evidence="8" id="KW-0677">Repeat</keyword>
<dbReference type="GO" id="GO:0005634">
    <property type="term" value="C:nucleus"/>
    <property type="evidence" value="ECO:0007669"/>
    <property type="project" value="UniProtKB-SubCell"/>
</dbReference>
<accession>A0AAE1M5A4</accession>
<keyword evidence="5 15" id="KW-0489">Methyltransferase</keyword>
<dbReference type="EC" id="2.1.1.360" evidence="3 15"/>
<comment type="catalytic activity">
    <reaction evidence="14 15">
        <text>L-lysyl(79)-[histone H3] + 3 S-adenosyl-L-methionine = N(6),N(6),N(6)-trimethyl-L-lysyl(79)-[histone H3] + 3 S-adenosyl-L-homocysteine + 3 H(+)</text>
        <dbReference type="Rhea" id="RHEA:60328"/>
        <dbReference type="Rhea" id="RHEA-COMP:15549"/>
        <dbReference type="Rhea" id="RHEA-COMP:15552"/>
        <dbReference type="ChEBI" id="CHEBI:15378"/>
        <dbReference type="ChEBI" id="CHEBI:29969"/>
        <dbReference type="ChEBI" id="CHEBI:57856"/>
        <dbReference type="ChEBI" id="CHEBI:59789"/>
        <dbReference type="ChEBI" id="CHEBI:61961"/>
        <dbReference type="EC" id="2.1.1.360"/>
    </reaction>
</comment>
<evidence type="ECO:0000256" key="6">
    <source>
        <dbReference type="ARBA" id="ARBA00022679"/>
    </source>
</evidence>
<dbReference type="Gene3D" id="3.40.50.150">
    <property type="entry name" value="Vaccinia Virus protein VP39"/>
    <property type="match status" value="1"/>
</dbReference>
<keyword evidence="20" id="KW-1185">Reference proteome</keyword>
<feature type="compositionally biased region" description="Low complexity" evidence="17">
    <location>
        <begin position="39"/>
        <end position="81"/>
    </location>
</feature>
<feature type="binding site" evidence="16">
    <location>
        <position position="405"/>
    </location>
    <ligand>
        <name>S-adenosyl-L-methionine</name>
        <dbReference type="ChEBI" id="CHEBI:59789"/>
    </ligand>
</feature>
<keyword evidence="7 15" id="KW-0949">S-adenosyl-L-methionine</keyword>
<feature type="compositionally biased region" description="Pro residues" evidence="17">
    <location>
        <begin position="28"/>
        <end position="38"/>
    </location>
</feature>
<comment type="function">
    <text evidence="1 15">Histone methyltransferase that specifically trimethylates histone H3 to form H3K79me3. This methylation is required for telomere silencing and for the pachytene checkpoint during the meiotic cell cycle by allowing the recruitment of RAD9 to double strand breaks. Nucleosomes are preferred as substrate compared to free histone.</text>
</comment>
<dbReference type="GO" id="GO:0000781">
    <property type="term" value="C:chromosome, telomeric region"/>
    <property type="evidence" value="ECO:0007669"/>
    <property type="project" value="GOC"/>
</dbReference>
<evidence type="ECO:0000313" key="20">
    <source>
        <dbReference type="Proteomes" id="UP001273209"/>
    </source>
</evidence>
<evidence type="ECO:0000256" key="10">
    <source>
        <dbReference type="ARBA" id="ARBA00023015"/>
    </source>
</evidence>
<feature type="compositionally biased region" description="Basic and acidic residues" evidence="17">
    <location>
        <begin position="104"/>
        <end position="114"/>
    </location>
</feature>
<proteinExistence type="inferred from homology"/>
<dbReference type="InterPro" id="IPR025789">
    <property type="entry name" value="DOT1_dom"/>
</dbReference>
<dbReference type="AlphaFoldDB" id="A0AAE1M5A4"/>
<evidence type="ECO:0000256" key="15">
    <source>
        <dbReference type="PIRNR" id="PIRNR017570"/>
    </source>
</evidence>
<evidence type="ECO:0000256" key="8">
    <source>
        <dbReference type="ARBA" id="ARBA00022737"/>
    </source>
</evidence>
<keyword evidence="9 15" id="KW-0156">Chromatin regulator</keyword>
<feature type="binding site" evidence="16">
    <location>
        <begin position="379"/>
        <end position="388"/>
    </location>
    <ligand>
        <name>S-adenosyl-L-methionine</name>
        <dbReference type="ChEBI" id="CHEBI:59789"/>
    </ligand>
</feature>
<evidence type="ECO:0000256" key="9">
    <source>
        <dbReference type="ARBA" id="ARBA00022853"/>
    </source>
</evidence>
<feature type="region of interest" description="Disordered" evidence="17">
    <location>
        <begin position="198"/>
        <end position="219"/>
    </location>
</feature>
<comment type="similarity">
    <text evidence="15">Belongs to the class I-like SAM-binding methyltransferase superfamily. DOT1 family.</text>
</comment>
<evidence type="ECO:0000256" key="5">
    <source>
        <dbReference type="ARBA" id="ARBA00022603"/>
    </source>
</evidence>
<feature type="compositionally biased region" description="Basic and acidic residues" evidence="17">
    <location>
        <begin position="11"/>
        <end position="25"/>
    </location>
</feature>
<evidence type="ECO:0000256" key="3">
    <source>
        <dbReference type="ARBA" id="ARBA00012190"/>
    </source>
</evidence>
<dbReference type="InterPro" id="IPR021162">
    <property type="entry name" value="Dot1"/>
</dbReference>
<dbReference type="RefSeq" id="XP_062760864.1">
    <property type="nucleotide sequence ID" value="XM_062900141.1"/>
</dbReference>
<keyword evidence="11 15" id="KW-0804">Transcription</keyword>
<comment type="subcellular location">
    <subcellularLocation>
        <location evidence="2 15">Nucleus</location>
    </subcellularLocation>
</comment>
<dbReference type="EMBL" id="JAWRVG010000001">
    <property type="protein sequence ID" value="KAK4085524.1"/>
    <property type="molecule type" value="Genomic_DNA"/>
</dbReference>